<dbReference type="InterPro" id="IPR050620">
    <property type="entry name" value="Thioredoxin_H-type-like"/>
</dbReference>
<evidence type="ECO:0000259" key="7">
    <source>
        <dbReference type="PROSITE" id="PS51352"/>
    </source>
</evidence>
<evidence type="ECO:0000256" key="2">
    <source>
        <dbReference type="ARBA" id="ARBA00022982"/>
    </source>
</evidence>
<dbReference type="PANTHER" id="PTHR10438">
    <property type="entry name" value="THIOREDOXIN"/>
    <property type="match status" value="1"/>
</dbReference>
<gene>
    <name evidence="8" type="ORF">Ccrd_000122</name>
</gene>
<evidence type="ECO:0000313" key="8">
    <source>
        <dbReference type="EMBL" id="KVH97765.1"/>
    </source>
</evidence>
<evidence type="ECO:0000256" key="1">
    <source>
        <dbReference type="ARBA" id="ARBA00022448"/>
    </source>
</evidence>
<comment type="caution">
    <text evidence="8">The sequence shown here is derived from an EMBL/GenBank/DDBJ whole genome shotgun (WGS) entry which is preliminary data.</text>
</comment>
<name>A0A124SDR5_CYNCS</name>
<dbReference type="SUPFAM" id="SSF52833">
    <property type="entry name" value="Thioredoxin-like"/>
    <property type="match status" value="1"/>
</dbReference>
<dbReference type="Proteomes" id="UP000243975">
    <property type="component" value="Unassembled WGS sequence"/>
</dbReference>
<protein>
    <submittedName>
        <fullName evidence="8">Thioredoxin</fullName>
    </submittedName>
</protein>
<dbReference type="GO" id="GO:0016671">
    <property type="term" value="F:oxidoreductase activity, acting on a sulfur group of donors, disulfide as acceptor"/>
    <property type="evidence" value="ECO:0007669"/>
    <property type="project" value="UniProtKB-ARBA"/>
</dbReference>
<comment type="function">
    <text evidence="6">Participates in various redox reactions through the reversible oxidation of the active center dithiol to a disulfide. The H form is known to activate a number of cytosolic enzymes.</text>
</comment>
<dbReference type="Pfam" id="PF00085">
    <property type="entry name" value="Thioredoxin"/>
    <property type="match status" value="1"/>
</dbReference>
<keyword evidence="1" id="KW-0813">Transport</keyword>
<evidence type="ECO:0000256" key="6">
    <source>
        <dbReference type="ARBA" id="ARBA00056195"/>
    </source>
</evidence>
<keyword evidence="4" id="KW-0676">Redox-active center</keyword>
<dbReference type="Gene3D" id="3.40.30.10">
    <property type="entry name" value="Glutaredoxin"/>
    <property type="match status" value="1"/>
</dbReference>
<feature type="domain" description="Thioredoxin" evidence="7">
    <location>
        <begin position="1"/>
        <end position="122"/>
    </location>
</feature>
<keyword evidence="3" id="KW-1015">Disulfide bond</keyword>
<keyword evidence="2" id="KW-0249">Electron transport</keyword>
<keyword evidence="9" id="KW-1185">Reference proteome</keyword>
<dbReference type="PROSITE" id="PS51352">
    <property type="entry name" value="THIOREDOXIN_2"/>
    <property type="match status" value="1"/>
</dbReference>
<dbReference type="InterPro" id="IPR036249">
    <property type="entry name" value="Thioredoxin-like_sf"/>
</dbReference>
<evidence type="ECO:0000256" key="3">
    <source>
        <dbReference type="ARBA" id="ARBA00023157"/>
    </source>
</evidence>
<dbReference type="Gramene" id="KVH97765">
    <property type="protein sequence ID" value="KVH97765"/>
    <property type="gene ID" value="Ccrd_000122"/>
</dbReference>
<dbReference type="PROSITE" id="PS00194">
    <property type="entry name" value="THIOREDOXIN_1"/>
    <property type="match status" value="1"/>
</dbReference>
<dbReference type="FunFam" id="3.40.30.10:FF:000104">
    <property type="entry name" value="Thioredoxin"/>
    <property type="match status" value="1"/>
</dbReference>
<dbReference type="AlphaFoldDB" id="A0A124SDR5"/>
<evidence type="ECO:0000256" key="4">
    <source>
        <dbReference type="ARBA" id="ARBA00023284"/>
    </source>
</evidence>
<comment type="similarity">
    <text evidence="5">Belongs to the thioredoxin family. Plant H-type subfamily.</text>
</comment>
<accession>A0A124SDR5</accession>
<dbReference type="PANTHER" id="PTHR10438:SF409">
    <property type="entry name" value="MONODEHYDROASCORBATE REDUCTASE (NADH)"/>
    <property type="match status" value="1"/>
</dbReference>
<evidence type="ECO:0000256" key="5">
    <source>
        <dbReference type="ARBA" id="ARBA00038353"/>
    </source>
</evidence>
<dbReference type="OrthoDB" id="10263751at2759"/>
<sequence length="123" mass="13824">MGGQISSQQRAANGEVISVNSLDHWNTQLKSSITSNKLMVIDFSADWCGPCKIIEPAVHDFAVEFSNVEFIKIDVDELPDVAKDYSVQAMPTFLLLKKGEEVGRVVGAKKDELRRMIEKHRYI</sequence>
<organism evidence="8 9">
    <name type="scientific">Cynara cardunculus var. scolymus</name>
    <name type="common">Globe artichoke</name>
    <name type="synonym">Cynara scolymus</name>
    <dbReference type="NCBI Taxonomy" id="59895"/>
    <lineage>
        <taxon>Eukaryota</taxon>
        <taxon>Viridiplantae</taxon>
        <taxon>Streptophyta</taxon>
        <taxon>Embryophyta</taxon>
        <taxon>Tracheophyta</taxon>
        <taxon>Spermatophyta</taxon>
        <taxon>Magnoliopsida</taxon>
        <taxon>eudicotyledons</taxon>
        <taxon>Gunneridae</taxon>
        <taxon>Pentapetalae</taxon>
        <taxon>asterids</taxon>
        <taxon>campanulids</taxon>
        <taxon>Asterales</taxon>
        <taxon>Asteraceae</taxon>
        <taxon>Carduoideae</taxon>
        <taxon>Cardueae</taxon>
        <taxon>Carduinae</taxon>
        <taxon>Cynara</taxon>
    </lineage>
</organism>
<dbReference type="CDD" id="cd02947">
    <property type="entry name" value="TRX_family"/>
    <property type="match status" value="1"/>
</dbReference>
<reference evidence="8 9" key="1">
    <citation type="journal article" date="2016" name="Sci. Rep.">
        <title>The genome sequence of the outbreeding globe artichoke constructed de novo incorporating a phase-aware low-pass sequencing strategy of F1 progeny.</title>
        <authorList>
            <person name="Scaglione D."/>
            <person name="Reyes-Chin-Wo S."/>
            <person name="Acquadro A."/>
            <person name="Froenicke L."/>
            <person name="Portis E."/>
            <person name="Beitel C."/>
            <person name="Tirone M."/>
            <person name="Mauro R."/>
            <person name="Lo Monaco A."/>
            <person name="Mauromicale G."/>
            <person name="Faccioli P."/>
            <person name="Cattivelli L."/>
            <person name="Rieseberg L."/>
            <person name="Michelmore R."/>
            <person name="Lanteri S."/>
        </authorList>
    </citation>
    <scope>NUCLEOTIDE SEQUENCE [LARGE SCALE GENOMIC DNA]</scope>
    <source>
        <strain evidence="8">2C</strain>
    </source>
</reference>
<dbReference type="InterPro" id="IPR017937">
    <property type="entry name" value="Thioredoxin_CS"/>
</dbReference>
<evidence type="ECO:0000313" key="9">
    <source>
        <dbReference type="Proteomes" id="UP000243975"/>
    </source>
</evidence>
<dbReference type="InterPro" id="IPR013766">
    <property type="entry name" value="Thioredoxin_domain"/>
</dbReference>
<dbReference type="OMA" id="MFIMSSS"/>
<dbReference type="EMBL" id="LEKV01003819">
    <property type="protein sequence ID" value="KVH97765.1"/>
    <property type="molecule type" value="Genomic_DNA"/>
</dbReference>
<dbReference type="PRINTS" id="PR00421">
    <property type="entry name" value="THIOREDOXIN"/>
</dbReference>
<dbReference type="STRING" id="59895.A0A124SDR5"/>
<proteinExistence type="inferred from homology"/>